<accession>A0A7W9FEL3</accession>
<dbReference type="RefSeq" id="WP_183213540.1">
    <property type="nucleotide sequence ID" value="NZ_JACHOR010000003.1"/>
</dbReference>
<dbReference type="InterPro" id="IPR012338">
    <property type="entry name" value="Beta-lactam/transpept-like"/>
</dbReference>
<dbReference type="PANTHER" id="PTHR43283:SF3">
    <property type="entry name" value="BETA-LACTAMASE FAMILY PROTEIN (AFU_ORTHOLOGUE AFUA_5G07500)"/>
    <property type="match status" value="1"/>
</dbReference>
<evidence type="ECO:0000313" key="3">
    <source>
        <dbReference type="Proteomes" id="UP000545037"/>
    </source>
</evidence>
<protein>
    <submittedName>
        <fullName evidence="2">CubicO group peptidase (Beta-lactamase class C family)</fullName>
    </submittedName>
</protein>
<dbReference type="InterPro" id="IPR006311">
    <property type="entry name" value="TAT_signal"/>
</dbReference>
<dbReference type="AlphaFoldDB" id="A0A7W9FEL3"/>
<dbReference type="EMBL" id="JACHOR010000003">
    <property type="protein sequence ID" value="MBB5746591.1"/>
    <property type="molecule type" value="Genomic_DNA"/>
</dbReference>
<dbReference type="InterPro" id="IPR001466">
    <property type="entry name" value="Beta-lactam-related"/>
</dbReference>
<proteinExistence type="predicted"/>
<feature type="domain" description="Beta-lactamase-related" evidence="1">
    <location>
        <begin position="46"/>
        <end position="412"/>
    </location>
</feature>
<dbReference type="SUPFAM" id="SSF56601">
    <property type="entry name" value="beta-lactamase/transpeptidase-like"/>
    <property type="match status" value="1"/>
</dbReference>
<dbReference type="InterPro" id="IPR050789">
    <property type="entry name" value="Diverse_Enzym_Activities"/>
</dbReference>
<dbReference type="PROSITE" id="PS51318">
    <property type="entry name" value="TAT"/>
    <property type="match status" value="1"/>
</dbReference>
<dbReference type="Gene3D" id="3.40.710.10">
    <property type="entry name" value="DD-peptidase/beta-lactamase superfamily"/>
    <property type="match status" value="1"/>
</dbReference>
<comment type="caution">
    <text evidence="2">The sequence shown here is derived from an EMBL/GenBank/DDBJ whole genome shotgun (WGS) entry which is preliminary data.</text>
</comment>
<keyword evidence="3" id="KW-1185">Reference proteome</keyword>
<dbReference type="Proteomes" id="UP000545037">
    <property type="component" value="Unassembled WGS sequence"/>
</dbReference>
<name>A0A7W9FEL3_9CAUL</name>
<sequence>MNRFPLPARPSAICRREFLAAGAGLILSPGPAAAARSTQGLESASQALKAFVDGGALPFASMRIARNGEILLDAFHSGAGPVSVDSLFRIYSMTKPVVAAATLLICEEGRLTLDTPVGDVIPAFRSLTVATDATGATEPARTMTVAHLLTHASGISNSWNGDAASAAYRAAGLDAGAWMFNPAIGGLDGFAEKIAAVPLRFQPGEGWLYGYSLDIAGLVIQRVSGLSLGDYMKAHLFDPLGMSDTGFQAPTDGAARMTDLWTVRDGAAQVVERGANSALLRPPAAQSGSAGLVSSLRDYGRFADMLACGGSVGGVRVMSPASVALMTSPYGPQDRVAEGLSRFAAIGLGGSGTGLGQALGGVATLSDAAGAGSRGEYSWGGAASTTFWAAPEIGLSVVVMTQRLPSGSVPLRDILRPLIYRALGGG</sequence>
<evidence type="ECO:0000259" key="1">
    <source>
        <dbReference type="Pfam" id="PF00144"/>
    </source>
</evidence>
<dbReference type="PANTHER" id="PTHR43283">
    <property type="entry name" value="BETA-LACTAMASE-RELATED"/>
    <property type="match status" value="1"/>
</dbReference>
<reference evidence="2 3" key="1">
    <citation type="submission" date="2020-08" db="EMBL/GenBank/DDBJ databases">
        <title>Genomic Encyclopedia of Type Strains, Phase IV (KMG-IV): sequencing the most valuable type-strain genomes for metagenomic binning, comparative biology and taxonomic classification.</title>
        <authorList>
            <person name="Goeker M."/>
        </authorList>
    </citation>
    <scope>NUCLEOTIDE SEQUENCE [LARGE SCALE GENOMIC DNA]</scope>
    <source>
        <strain evidence="2 3">DSM 4737</strain>
    </source>
</reference>
<gene>
    <name evidence="2" type="ORF">GGR13_002195</name>
</gene>
<dbReference type="Pfam" id="PF00144">
    <property type="entry name" value="Beta-lactamase"/>
    <property type="match status" value="1"/>
</dbReference>
<organism evidence="2 3">
    <name type="scientific">Brevundimonas variabilis</name>
    <dbReference type="NCBI Taxonomy" id="74312"/>
    <lineage>
        <taxon>Bacteria</taxon>
        <taxon>Pseudomonadati</taxon>
        <taxon>Pseudomonadota</taxon>
        <taxon>Alphaproteobacteria</taxon>
        <taxon>Caulobacterales</taxon>
        <taxon>Caulobacteraceae</taxon>
        <taxon>Brevundimonas</taxon>
    </lineage>
</organism>
<evidence type="ECO:0000313" key="2">
    <source>
        <dbReference type="EMBL" id="MBB5746591.1"/>
    </source>
</evidence>